<dbReference type="Pfam" id="PF00069">
    <property type="entry name" value="Pkinase"/>
    <property type="match status" value="1"/>
</dbReference>
<dbReference type="InterPro" id="IPR000719">
    <property type="entry name" value="Prot_kinase_dom"/>
</dbReference>
<dbReference type="PROSITE" id="PS00107">
    <property type="entry name" value="PROTEIN_KINASE_ATP"/>
    <property type="match status" value="1"/>
</dbReference>
<evidence type="ECO:0000256" key="1">
    <source>
        <dbReference type="PROSITE-ProRule" id="PRU10141"/>
    </source>
</evidence>
<dbReference type="SUPFAM" id="SSF56112">
    <property type="entry name" value="Protein kinase-like (PK-like)"/>
    <property type="match status" value="2"/>
</dbReference>
<organism evidence="3 4">
    <name type="scientific">Hyaloscypha variabilis (strain UAMH 11265 / GT02V1 / F)</name>
    <name type="common">Meliniomyces variabilis</name>
    <dbReference type="NCBI Taxonomy" id="1149755"/>
    <lineage>
        <taxon>Eukaryota</taxon>
        <taxon>Fungi</taxon>
        <taxon>Dikarya</taxon>
        <taxon>Ascomycota</taxon>
        <taxon>Pezizomycotina</taxon>
        <taxon>Leotiomycetes</taxon>
        <taxon>Helotiales</taxon>
        <taxon>Hyaloscyphaceae</taxon>
        <taxon>Hyaloscypha</taxon>
        <taxon>Hyaloscypha variabilis</taxon>
    </lineage>
</organism>
<dbReference type="EMBL" id="KZ613964">
    <property type="protein sequence ID" value="PMD30986.1"/>
    <property type="molecule type" value="Genomic_DNA"/>
</dbReference>
<evidence type="ECO:0000313" key="4">
    <source>
        <dbReference type="Proteomes" id="UP000235786"/>
    </source>
</evidence>
<evidence type="ECO:0000259" key="2">
    <source>
        <dbReference type="PROSITE" id="PS50011"/>
    </source>
</evidence>
<feature type="domain" description="Protein kinase" evidence="2">
    <location>
        <begin position="144"/>
        <end position="445"/>
    </location>
</feature>
<dbReference type="PANTHER" id="PTHR37542:SF3">
    <property type="entry name" value="PRION-INHIBITION AND PROPAGATION HELO DOMAIN-CONTAINING PROTEIN"/>
    <property type="match status" value="1"/>
</dbReference>
<reference evidence="3 4" key="1">
    <citation type="submission" date="2016-04" db="EMBL/GenBank/DDBJ databases">
        <title>A degradative enzymes factory behind the ericoid mycorrhizal symbiosis.</title>
        <authorList>
            <consortium name="DOE Joint Genome Institute"/>
            <person name="Martino E."/>
            <person name="Morin E."/>
            <person name="Grelet G."/>
            <person name="Kuo A."/>
            <person name="Kohler A."/>
            <person name="Daghino S."/>
            <person name="Barry K."/>
            <person name="Choi C."/>
            <person name="Cichocki N."/>
            <person name="Clum A."/>
            <person name="Copeland A."/>
            <person name="Hainaut M."/>
            <person name="Haridas S."/>
            <person name="Labutti K."/>
            <person name="Lindquist E."/>
            <person name="Lipzen A."/>
            <person name="Khouja H.-R."/>
            <person name="Murat C."/>
            <person name="Ohm R."/>
            <person name="Olson A."/>
            <person name="Spatafora J."/>
            <person name="Veneault-Fourrey C."/>
            <person name="Henrissat B."/>
            <person name="Grigoriev I."/>
            <person name="Martin F."/>
            <person name="Perotto S."/>
        </authorList>
    </citation>
    <scope>NUCLEOTIDE SEQUENCE [LARGE SCALE GENOMIC DNA]</scope>
    <source>
        <strain evidence="3 4">F</strain>
    </source>
</reference>
<dbReference type="GO" id="GO:0005524">
    <property type="term" value="F:ATP binding"/>
    <property type="evidence" value="ECO:0007669"/>
    <property type="project" value="UniProtKB-UniRule"/>
</dbReference>
<protein>
    <submittedName>
        <fullName evidence="3">Kinase-like protein</fullName>
    </submittedName>
</protein>
<name>A0A2J6QXI2_HYAVF</name>
<dbReference type="GO" id="GO:0004672">
    <property type="term" value="F:protein kinase activity"/>
    <property type="evidence" value="ECO:0007669"/>
    <property type="project" value="InterPro"/>
</dbReference>
<dbReference type="STRING" id="1149755.A0A2J6QXI2"/>
<dbReference type="InterPro" id="IPR011009">
    <property type="entry name" value="Kinase-like_dom_sf"/>
</dbReference>
<keyword evidence="3" id="KW-0418">Kinase</keyword>
<feature type="binding site" evidence="1">
    <location>
        <position position="179"/>
    </location>
    <ligand>
        <name>ATP</name>
        <dbReference type="ChEBI" id="CHEBI:30616"/>
    </ligand>
</feature>
<keyword evidence="4" id="KW-1185">Reference proteome</keyword>
<feature type="domain" description="Protein kinase" evidence="2">
    <location>
        <begin position="571"/>
        <end position="936"/>
    </location>
</feature>
<keyword evidence="1" id="KW-0547">Nucleotide-binding</keyword>
<dbReference type="PROSITE" id="PS50011">
    <property type="entry name" value="PROTEIN_KINASE_DOM"/>
    <property type="match status" value="2"/>
</dbReference>
<dbReference type="PANTHER" id="PTHR37542">
    <property type="entry name" value="HELO DOMAIN-CONTAINING PROTEIN-RELATED"/>
    <property type="match status" value="1"/>
</dbReference>
<dbReference type="Proteomes" id="UP000235786">
    <property type="component" value="Unassembled WGS sequence"/>
</dbReference>
<accession>A0A2J6QXI2</accession>
<dbReference type="AlphaFoldDB" id="A0A2J6QXI2"/>
<keyword evidence="3" id="KW-0808">Transferase</keyword>
<proteinExistence type="predicted"/>
<keyword evidence="1" id="KW-0067">ATP-binding</keyword>
<dbReference type="Gene3D" id="1.10.510.10">
    <property type="entry name" value="Transferase(Phosphotransferase) domain 1"/>
    <property type="match status" value="2"/>
</dbReference>
<sequence>MAELKLKIERLRQKNWDYKRFIPHHALDSILTPEQIRITMKENGVEATSLDEMANTIWNKARKIFGILALIDETKLIAKFLKEDGYLESEIDARLPFDSCYLERLVGNEDFVRKFCEKQWEFIAPIFSGGILPRLLTKEVILPFIENEPIGRGGFGDVSRIRIHPAHQTINSGGLFARKEFYVSDDAEHLSYDQELHNLSILQSFKHPNILEVKAAYTHGTKHNLIFNYATGGDLDALLRSAQRPQSFERDEDLLIALTELSIGIGAVHTIERADLKLIGCHHDLRPQNVLIHEGTFLLGDFGLSKFKRASRLSKTKAGPVDGEYNAPEYGDLDTKGSRDYYVHRSSDIWSFGCIIAELITYMAMGASGVENFYRKRKFDVPGWSFYSFHNGDTPSKALQEWLSELELLGSMAQRELLSLVRKMLAIQQEIRPKADQVAASLVFICLEALATPIHNSFMKVSDSSTWMESSIECARFQSWKAAISDLKHDVECIEARSPLVSRTCNEIIKIEWFRSATTILRTMNAELSMIDALPEKNSHYIFEPMSRLNDQLLHLLPADIRQRADLRAESSIFQSANLTMLAKIRNASDKNPSLSRIKELAAIKEFTILFQKSLPFPKDRSNLKVRSDEVEWDIDLYAGREMAFVGSDIKHKRQALVEWRKYDKFPLEKVLQEELYNRIEAIANLLNSELLMTRCRTLRCFGFYHKPRKLSFGLLFAIPDIDSATEVKTLKEILAADSTQSKIPFLGQRFAISQSLCQSIYGFHQLDWLHKDLASTNVIFFSKTGASNAQIGLPYLMGFGNSRQGTQQAYTGGTRTDFQSIDYQDPSYLETPQHSRRFLELNDYYSLGIVLLEIGLWKPLRAVCQDWKTQPGTTAFRDQILKDQVPVLGATMGKIYQDVVQTCLSGDFNNFRADSLSPLQQFHKKVVSRLLECNA</sequence>
<evidence type="ECO:0000313" key="3">
    <source>
        <dbReference type="EMBL" id="PMD30986.1"/>
    </source>
</evidence>
<dbReference type="OrthoDB" id="4062651at2759"/>
<gene>
    <name evidence="3" type="ORF">L207DRAFT_641159</name>
</gene>
<dbReference type="InterPro" id="IPR017441">
    <property type="entry name" value="Protein_kinase_ATP_BS"/>
</dbReference>
<dbReference type="CDD" id="cd00180">
    <property type="entry name" value="PKc"/>
    <property type="match status" value="1"/>
</dbReference>